<dbReference type="AlphaFoldDB" id="A0A7W8HGL8"/>
<keyword evidence="4" id="KW-1134">Transmembrane beta strand</keyword>
<keyword evidence="7 10" id="KW-0472">Membrane</keyword>
<dbReference type="GO" id="GO:0009279">
    <property type="term" value="C:cell outer membrane"/>
    <property type="evidence" value="ECO:0007669"/>
    <property type="project" value="UniProtKB-SubCell"/>
</dbReference>
<organism evidence="13 14">
    <name type="scientific">Quisquiliibacterium transsilvanicum</name>
    <dbReference type="NCBI Taxonomy" id="1549638"/>
    <lineage>
        <taxon>Bacteria</taxon>
        <taxon>Pseudomonadati</taxon>
        <taxon>Pseudomonadota</taxon>
        <taxon>Betaproteobacteria</taxon>
        <taxon>Burkholderiales</taxon>
        <taxon>Burkholderiaceae</taxon>
        <taxon>Quisquiliibacterium</taxon>
    </lineage>
</organism>
<dbReference type="Gene3D" id="2.170.130.10">
    <property type="entry name" value="TonB-dependent receptor, plug domain"/>
    <property type="match status" value="1"/>
</dbReference>
<evidence type="ECO:0000259" key="12">
    <source>
        <dbReference type="Pfam" id="PF07715"/>
    </source>
</evidence>
<sequence>MAAPIVLSATAVLAAPPVPVQGGAPAPASASIATTPSATAPAPAALREVVVTANPLGSGLFEMVQPADVLAGPALDARRASSLGETLAGELGVSSTGFGPNASRPVIRGLDGDRIRLMRNGAVALDASSVSFDHATAIEPLVAERIEIVRGPAALLYGGSAIGGVVNAIDNRIPVEPIEGVGGRAELRYGGAERERAGVAVIEGGDGRVAWHADAWRRETDDLRIPGFVRSARQREIDAAVAPGAEQPRGRVPNTSSSSRGAALGLSRTWADGHAGISVGSLRSEYGTPAEEDVGIRLRQDTIDLSAEARGLAGFVRTLKLRANHTDYRHDEFEREDGAVGATFRNRGQEFRVEALHADLGPFKGAFGVQHGRSKFSALGDEAYLPRTTSDSTAVFVYEELARERWKLSLGARAERAQVKSAGDAPDAAGPRFGDAASRSFTARSLSAGGLYAFTPSLSLAANASYTERAPTHYELFSNGPHAATGTWEIGDPSAARERSASLDLGLRHRSGPNLVSLGIWQTHFRNYLQLEGTGRLRGEDGSIEDPATPGFTGTGADAALPEYVYRQVPATFRGVELLVRRRLVEAAGILDLELKADRISAHDRDTGEPLPRIAPIRWGAALVYREGPLLLRADLTRVSSQRRVSGEELPTDGYTLLGAYANWRIGEGRVVWDLFARASNLLNEEARNHTSLLKDIAPMGGRRLMVGMRVTY</sequence>
<gene>
    <name evidence="13" type="ORF">HNQ70_001573</name>
</gene>
<evidence type="ECO:0000256" key="9">
    <source>
        <dbReference type="ARBA" id="ARBA00023237"/>
    </source>
</evidence>
<dbReference type="InterPro" id="IPR012910">
    <property type="entry name" value="Plug_dom"/>
</dbReference>
<dbReference type="InterPro" id="IPR036942">
    <property type="entry name" value="Beta-barrel_TonB_sf"/>
</dbReference>
<dbReference type="RefSeq" id="WP_246434838.1">
    <property type="nucleotide sequence ID" value="NZ_BAABEW010000001.1"/>
</dbReference>
<name>A0A7W8HGL8_9BURK</name>
<dbReference type="InterPro" id="IPR000531">
    <property type="entry name" value="Beta-barrel_TonB"/>
</dbReference>
<evidence type="ECO:0000259" key="11">
    <source>
        <dbReference type="Pfam" id="PF00593"/>
    </source>
</evidence>
<keyword evidence="5" id="KW-0812">Transmembrane</keyword>
<evidence type="ECO:0000256" key="1">
    <source>
        <dbReference type="ARBA" id="ARBA00004571"/>
    </source>
</evidence>
<evidence type="ECO:0000256" key="2">
    <source>
        <dbReference type="ARBA" id="ARBA00009810"/>
    </source>
</evidence>
<dbReference type="InterPro" id="IPR037066">
    <property type="entry name" value="Plug_dom_sf"/>
</dbReference>
<evidence type="ECO:0000313" key="14">
    <source>
        <dbReference type="Proteomes" id="UP000532440"/>
    </source>
</evidence>
<evidence type="ECO:0000256" key="3">
    <source>
        <dbReference type="ARBA" id="ARBA00022448"/>
    </source>
</evidence>
<dbReference type="PANTHER" id="PTHR30069">
    <property type="entry name" value="TONB-DEPENDENT OUTER MEMBRANE RECEPTOR"/>
    <property type="match status" value="1"/>
</dbReference>
<comment type="caution">
    <text evidence="13">The sequence shown here is derived from an EMBL/GenBank/DDBJ whole genome shotgun (WGS) entry which is preliminary data.</text>
</comment>
<dbReference type="Proteomes" id="UP000532440">
    <property type="component" value="Unassembled WGS sequence"/>
</dbReference>
<dbReference type="EMBL" id="JACHGB010000003">
    <property type="protein sequence ID" value="MBB5271563.1"/>
    <property type="molecule type" value="Genomic_DNA"/>
</dbReference>
<reference evidence="13 14" key="1">
    <citation type="submission" date="2020-08" db="EMBL/GenBank/DDBJ databases">
        <title>Genomic Encyclopedia of Type Strains, Phase IV (KMG-IV): sequencing the most valuable type-strain genomes for metagenomic binning, comparative biology and taxonomic classification.</title>
        <authorList>
            <person name="Goeker M."/>
        </authorList>
    </citation>
    <scope>NUCLEOTIDE SEQUENCE [LARGE SCALE GENOMIC DNA]</scope>
    <source>
        <strain evidence="13 14">DSM 29781</strain>
    </source>
</reference>
<keyword evidence="3" id="KW-0813">Transport</keyword>
<dbReference type="GO" id="GO:0015344">
    <property type="term" value="F:siderophore uptake transmembrane transporter activity"/>
    <property type="evidence" value="ECO:0007669"/>
    <property type="project" value="TreeGrafter"/>
</dbReference>
<evidence type="ECO:0000313" key="13">
    <source>
        <dbReference type="EMBL" id="MBB5271563.1"/>
    </source>
</evidence>
<evidence type="ECO:0000256" key="5">
    <source>
        <dbReference type="ARBA" id="ARBA00022692"/>
    </source>
</evidence>
<protein>
    <submittedName>
        <fullName evidence="13">Iron complex outermembrane receptor protein</fullName>
    </submittedName>
</protein>
<accession>A0A7W8HGL8</accession>
<dbReference type="InterPro" id="IPR039426">
    <property type="entry name" value="TonB-dep_rcpt-like"/>
</dbReference>
<proteinExistence type="inferred from homology"/>
<feature type="domain" description="TonB-dependent receptor-like beta-barrel" evidence="11">
    <location>
        <begin position="298"/>
        <end position="682"/>
    </location>
</feature>
<keyword evidence="6 10" id="KW-0798">TonB box</keyword>
<dbReference type="SUPFAM" id="SSF56935">
    <property type="entry name" value="Porins"/>
    <property type="match status" value="1"/>
</dbReference>
<dbReference type="GO" id="GO:0044718">
    <property type="term" value="P:siderophore transmembrane transport"/>
    <property type="evidence" value="ECO:0007669"/>
    <property type="project" value="TreeGrafter"/>
</dbReference>
<dbReference type="Pfam" id="PF07715">
    <property type="entry name" value="Plug"/>
    <property type="match status" value="1"/>
</dbReference>
<dbReference type="PANTHER" id="PTHR30069:SF40">
    <property type="entry name" value="TONB-DEPENDENT RECEPTOR NMB0964-RELATED"/>
    <property type="match status" value="1"/>
</dbReference>
<evidence type="ECO:0000256" key="4">
    <source>
        <dbReference type="ARBA" id="ARBA00022452"/>
    </source>
</evidence>
<evidence type="ECO:0000256" key="6">
    <source>
        <dbReference type="ARBA" id="ARBA00023077"/>
    </source>
</evidence>
<keyword evidence="9" id="KW-0998">Cell outer membrane</keyword>
<evidence type="ECO:0000256" key="8">
    <source>
        <dbReference type="ARBA" id="ARBA00023170"/>
    </source>
</evidence>
<dbReference type="Pfam" id="PF00593">
    <property type="entry name" value="TonB_dep_Rec_b-barrel"/>
    <property type="match status" value="1"/>
</dbReference>
<evidence type="ECO:0000256" key="7">
    <source>
        <dbReference type="ARBA" id="ARBA00023136"/>
    </source>
</evidence>
<keyword evidence="8 13" id="KW-0675">Receptor</keyword>
<dbReference type="Gene3D" id="2.40.170.20">
    <property type="entry name" value="TonB-dependent receptor, beta-barrel domain"/>
    <property type="match status" value="1"/>
</dbReference>
<keyword evidence="14" id="KW-1185">Reference proteome</keyword>
<comment type="subcellular location">
    <subcellularLocation>
        <location evidence="1">Cell outer membrane</location>
        <topology evidence="1">Multi-pass membrane protein</topology>
    </subcellularLocation>
</comment>
<evidence type="ECO:0000256" key="10">
    <source>
        <dbReference type="RuleBase" id="RU003357"/>
    </source>
</evidence>
<feature type="domain" description="TonB-dependent receptor plug" evidence="12">
    <location>
        <begin position="63"/>
        <end position="165"/>
    </location>
</feature>
<comment type="similarity">
    <text evidence="2 10">Belongs to the TonB-dependent receptor family.</text>
</comment>